<dbReference type="EMBL" id="JAYKXP010000061">
    <property type="protein sequence ID" value="KAK7033598.1"/>
    <property type="molecule type" value="Genomic_DNA"/>
</dbReference>
<reference evidence="2 3" key="1">
    <citation type="submission" date="2024-01" db="EMBL/GenBank/DDBJ databases">
        <title>A draft genome for a cacao thread blight-causing isolate of Paramarasmius palmivorus.</title>
        <authorList>
            <person name="Baruah I.K."/>
            <person name="Bukari Y."/>
            <person name="Amoako-Attah I."/>
            <person name="Meinhardt L.W."/>
            <person name="Bailey B.A."/>
            <person name="Cohen S.P."/>
        </authorList>
    </citation>
    <scope>NUCLEOTIDE SEQUENCE [LARGE SCALE GENOMIC DNA]</scope>
    <source>
        <strain evidence="2 3">GH-12</strain>
    </source>
</reference>
<keyword evidence="3" id="KW-1185">Reference proteome</keyword>
<evidence type="ECO:0000313" key="2">
    <source>
        <dbReference type="EMBL" id="KAK7033598.1"/>
    </source>
</evidence>
<feature type="region of interest" description="Disordered" evidence="1">
    <location>
        <begin position="247"/>
        <end position="315"/>
    </location>
</feature>
<protein>
    <submittedName>
        <fullName evidence="2">Uncharacterized protein</fullName>
    </submittedName>
</protein>
<dbReference type="AlphaFoldDB" id="A0AAW0C526"/>
<proteinExistence type="predicted"/>
<evidence type="ECO:0000313" key="3">
    <source>
        <dbReference type="Proteomes" id="UP001383192"/>
    </source>
</evidence>
<comment type="caution">
    <text evidence="2">The sequence shown here is derived from an EMBL/GenBank/DDBJ whole genome shotgun (WGS) entry which is preliminary data.</text>
</comment>
<organism evidence="2 3">
    <name type="scientific">Paramarasmius palmivorus</name>
    <dbReference type="NCBI Taxonomy" id="297713"/>
    <lineage>
        <taxon>Eukaryota</taxon>
        <taxon>Fungi</taxon>
        <taxon>Dikarya</taxon>
        <taxon>Basidiomycota</taxon>
        <taxon>Agaricomycotina</taxon>
        <taxon>Agaricomycetes</taxon>
        <taxon>Agaricomycetidae</taxon>
        <taxon>Agaricales</taxon>
        <taxon>Marasmiineae</taxon>
        <taxon>Marasmiaceae</taxon>
        <taxon>Paramarasmius</taxon>
    </lineage>
</organism>
<dbReference type="Proteomes" id="UP001383192">
    <property type="component" value="Unassembled WGS sequence"/>
</dbReference>
<accession>A0AAW0C526</accession>
<evidence type="ECO:0000256" key="1">
    <source>
        <dbReference type="SAM" id="MobiDB-lite"/>
    </source>
</evidence>
<sequence>MSGPHILVHRPTQYYRRYTEKIDCAHSSLNHVLFSKLIYPQSNLGISDLQCDHIVELQFVAARITPDMCGHFEKSPQDLSSFFAVLNGKKNLVDLPARVNGAKGVLFGGKSFDIGTTRKDAAGVASFFGLITTDAEASAIKINEEMEKIMGKGKGFTNFVKEYMNKVKVDFPTKIQKSLPQLSPASIPPAPGSNDLPVINETDAVIERCKAGKRSFQVWPMVRNLARQVSGKKISPEDCKQTCVVTTPKTSTNKSTAKASTKEAAKPPTSDRNAKPPQAKPATKPPPRSPVKPAAKAPVKKLAPKARRGSITSLD</sequence>
<gene>
    <name evidence="2" type="ORF">VNI00_012835</name>
</gene>
<name>A0AAW0C526_9AGAR</name>
<feature type="compositionally biased region" description="Low complexity" evidence="1">
    <location>
        <begin position="247"/>
        <end position="259"/>
    </location>
</feature>
<feature type="compositionally biased region" description="Basic residues" evidence="1">
    <location>
        <begin position="298"/>
        <end position="308"/>
    </location>
</feature>